<accession>A0ABW3CUZ3</accession>
<evidence type="ECO:0000313" key="5">
    <source>
        <dbReference type="EMBL" id="MFD0861000.1"/>
    </source>
</evidence>
<dbReference type="Gene3D" id="3.40.50.2300">
    <property type="match status" value="2"/>
</dbReference>
<dbReference type="InterPro" id="IPR010982">
    <property type="entry name" value="Lambda_DNA-bd_dom_sf"/>
</dbReference>
<reference evidence="6" key="1">
    <citation type="journal article" date="2019" name="Int. J. Syst. Evol. Microbiol.">
        <title>The Global Catalogue of Microorganisms (GCM) 10K type strain sequencing project: providing services to taxonomists for standard genome sequencing and annotation.</title>
        <authorList>
            <consortium name="The Broad Institute Genomics Platform"/>
            <consortium name="The Broad Institute Genome Sequencing Center for Infectious Disease"/>
            <person name="Wu L."/>
            <person name="Ma J."/>
        </authorList>
    </citation>
    <scope>NUCLEOTIDE SEQUENCE [LARGE SCALE GENOMIC DNA]</scope>
    <source>
        <strain evidence="6">CCUG 62952</strain>
    </source>
</reference>
<protein>
    <submittedName>
        <fullName evidence="5">LacI family DNA-binding transcriptional regulator</fullName>
    </submittedName>
</protein>
<dbReference type="SUPFAM" id="SSF47413">
    <property type="entry name" value="lambda repressor-like DNA-binding domains"/>
    <property type="match status" value="1"/>
</dbReference>
<dbReference type="InterPro" id="IPR000843">
    <property type="entry name" value="HTH_LacI"/>
</dbReference>
<dbReference type="PANTHER" id="PTHR30146">
    <property type="entry name" value="LACI-RELATED TRANSCRIPTIONAL REPRESSOR"/>
    <property type="match status" value="1"/>
</dbReference>
<evidence type="ECO:0000259" key="4">
    <source>
        <dbReference type="PROSITE" id="PS50932"/>
    </source>
</evidence>
<comment type="caution">
    <text evidence="5">The sequence shown here is derived from an EMBL/GenBank/DDBJ whole genome shotgun (WGS) entry which is preliminary data.</text>
</comment>
<name>A0ABW3CUZ3_9FLAO</name>
<dbReference type="Pfam" id="PF00356">
    <property type="entry name" value="LacI"/>
    <property type="match status" value="1"/>
</dbReference>
<evidence type="ECO:0000256" key="3">
    <source>
        <dbReference type="ARBA" id="ARBA00023163"/>
    </source>
</evidence>
<dbReference type="Gene3D" id="1.10.260.40">
    <property type="entry name" value="lambda repressor-like DNA-binding domains"/>
    <property type="match status" value="1"/>
</dbReference>
<dbReference type="InterPro" id="IPR028082">
    <property type="entry name" value="Peripla_BP_I"/>
</dbReference>
<dbReference type="CDD" id="cd01392">
    <property type="entry name" value="HTH_LacI"/>
    <property type="match status" value="1"/>
</dbReference>
<dbReference type="EMBL" id="JBHTJH010000003">
    <property type="protein sequence ID" value="MFD0861000.1"/>
    <property type="molecule type" value="Genomic_DNA"/>
</dbReference>
<dbReference type="Pfam" id="PF00532">
    <property type="entry name" value="Peripla_BP_1"/>
    <property type="match status" value="1"/>
</dbReference>
<dbReference type="PANTHER" id="PTHR30146:SF109">
    <property type="entry name" value="HTH-TYPE TRANSCRIPTIONAL REGULATOR GALS"/>
    <property type="match status" value="1"/>
</dbReference>
<keyword evidence="2 5" id="KW-0238">DNA-binding</keyword>
<evidence type="ECO:0000313" key="6">
    <source>
        <dbReference type="Proteomes" id="UP001596978"/>
    </source>
</evidence>
<dbReference type="Proteomes" id="UP001596978">
    <property type="component" value="Unassembled WGS sequence"/>
</dbReference>
<evidence type="ECO:0000256" key="2">
    <source>
        <dbReference type="ARBA" id="ARBA00023125"/>
    </source>
</evidence>
<dbReference type="SMART" id="SM00354">
    <property type="entry name" value="HTH_LACI"/>
    <property type="match status" value="1"/>
</dbReference>
<dbReference type="SUPFAM" id="SSF53822">
    <property type="entry name" value="Periplasmic binding protein-like I"/>
    <property type="match status" value="1"/>
</dbReference>
<organism evidence="5 6">
    <name type="scientific">Sungkyunkwania multivorans</name>
    <dbReference type="NCBI Taxonomy" id="1173618"/>
    <lineage>
        <taxon>Bacteria</taxon>
        <taxon>Pseudomonadati</taxon>
        <taxon>Bacteroidota</taxon>
        <taxon>Flavobacteriia</taxon>
        <taxon>Flavobacteriales</taxon>
        <taxon>Flavobacteriaceae</taxon>
        <taxon>Sungkyunkwania</taxon>
    </lineage>
</organism>
<dbReference type="PROSITE" id="PS50932">
    <property type="entry name" value="HTH_LACI_2"/>
    <property type="match status" value="1"/>
</dbReference>
<proteinExistence type="predicted"/>
<gene>
    <name evidence="5" type="ORF">ACFQ1M_02170</name>
</gene>
<dbReference type="InterPro" id="IPR001761">
    <property type="entry name" value="Peripla_BP/Lac1_sug-bd_dom"/>
</dbReference>
<dbReference type="GO" id="GO:0003677">
    <property type="term" value="F:DNA binding"/>
    <property type="evidence" value="ECO:0007669"/>
    <property type="project" value="UniProtKB-KW"/>
</dbReference>
<dbReference type="RefSeq" id="WP_386403194.1">
    <property type="nucleotide sequence ID" value="NZ_JBHTJH010000003.1"/>
</dbReference>
<keyword evidence="1" id="KW-0805">Transcription regulation</keyword>
<sequence length="339" mass="37921">MSNVTLKDIAEILGVSVTTVSKALKDYKDVKKETREAVRLLAEKLNYKPNPLALNLRNKESKTIGVIIPRIDHNFYSNVLNGIIEEAESRGYLVIILFSGDSAKLEKEQVELLKDKRVDGVLVAVATEAKEVDHLKELMRNNIPLVLFDKVVEDLKCSKVSIDDEKAAFDAVTYLIDSGCGHIAHLRGPLPTETYTNRYLGYKKAVEAAEIQFDPSLVYVSEELSFEDGYDLAKKVMSEHPEVDAIFAMTDLVAMGCLAFCKDEGIKVPEQVSIMGFSNWFMSRNSSPKLSTVDQPITLLGKEATSILINEIKEKKEDSRSLYRSVKLPTKVIARETTR</sequence>
<evidence type="ECO:0000256" key="1">
    <source>
        <dbReference type="ARBA" id="ARBA00023015"/>
    </source>
</evidence>
<keyword evidence="6" id="KW-1185">Reference proteome</keyword>
<keyword evidence="3" id="KW-0804">Transcription</keyword>
<feature type="domain" description="HTH lacI-type" evidence="4">
    <location>
        <begin position="4"/>
        <end position="58"/>
    </location>
</feature>
<dbReference type="CDD" id="cd06267">
    <property type="entry name" value="PBP1_LacI_sugar_binding-like"/>
    <property type="match status" value="1"/>
</dbReference>